<feature type="binding site" evidence="6">
    <location>
        <position position="47"/>
    </location>
    <ligand>
        <name>ATP</name>
        <dbReference type="ChEBI" id="CHEBI:30616"/>
    </ligand>
</feature>
<dbReference type="PANTHER" id="PTHR48012:SF18">
    <property type="entry name" value="HAPPYHOUR, ISOFORM A"/>
    <property type="match status" value="1"/>
</dbReference>
<feature type="region of interest" description="Disordered" evidence="7">
    <location>
        <begin position="300"/>
        <end position="363"/>
    </location>
</feature>
<keyword evidence="3 6" id="KW-0547">Nucleotide-binding</keyword>
<feature type="compositionally biased region" description="Polar residues" evidence="7">
    <location>
        <begin position="344"/>
        <end position="363"/>
    </location>
</feature>
<dbReference type="GO" id="GO:0005524">
    <property type="term" value="F:ATP binding"/>
    <property type="evidence" value="ECO:0007669"/>
    <property type="project" value="UniProtKB-UniRule"/>
</dbReference>
<dbReference type="Pfam" id="PF00261">
    <property type="entry name" value="Tropomyosin"/>
    <property type="match status" value="1"/>
</dbReference>
<dbReference type="FunFam" id="1.20.5.340:FF:000001">
    <property type="entry name" value="Tropomyosin alpha-1 chain isoform 2"/>
    <property type="match status" value="1"/>
</dbReference>
<comment type="similarity">
    <text evidence="1">Belongs to the tropomyosin family.</text>
</comment>
<keyword evidence="5" id="KW-0175">Coiled coil</keyword>
<dbReference type="GO" id="GO:0005737">
    <property type="term" value="C:cytoplasm"/>
    <property type="evidence" value="ECO:0007669"/>
    <property type="project" value="TreeGrafter"/>
</dbReference>
<dbReference type="InterPro" id="IPR000719">
    <property type="entry name" value="Prot_kinase_dom"/>
</dbReference>
<feature type="domain" description="Protein kinase" evidence="8">
    <location>
        <begin position="18"/>
        <end position="320"/>
    </location>
</feature>
<dbReference type="GO" id="GO:0008349">
    <property type="term" value="F:MAP kinase kinase kinase kinase activity"/>
    <property type="evidence" value="ECO:0007669"/>
    <property type="project" value="TreeGrafter"/>
</dbReference>
<dbReference type="FunFam" id="1.20.5.170:FF:000001">
    <property type="entry name" value="Tropomyosin alpha-1 chain isoform 1"/>
    <property type="match status" value="1"/>
</dbReference>
<dbReference type="SUPFAM" id="SSF57997">
    <property type="entry name" value="Tropomyosin"/>
    <property type="match status" value="1"/>
</dbReference>
<evidence type="ECO:0000256" key="7">
    <source>
        <dbReference type="SAM" id="MobiDB-lite"/>
    </source>
</evidence>
<evidence type="ECO:0000256" key="5">
    <source>
        <dbReference type="ARBA" id="ARBA00023054"/>
    </source>
</evidence>
<dbReference type="InterPro" id="IPR050629">
    <property type="entry name" value="STE20/SPS1-PAK"/>
</dbReference>
<feature type="region of interest" description="Disordered" evidence="7">
    <location>
        <begin position="501"/>
        <end position="530"/>
    </location>
</feature>
<protein>
    <recommendedName>
        <fullName evidence="2">non-specific serine/threonine protein kinase</fullName>
        <ecNumber evidence="2">2.7.11.1</ecNumber>
    </recommendedName>
</protein>
<dbReference type="Gene3D" id="1.20.5.170">
    <property type="match status" value="1"/>
</dbReference>
<dbReference type="PROSITE" id="PS50011">
    <property type="entry name" value="PROTEIN_KINASE_DOM"/>
    <property type="match status" value="1"/>
</dbReference>
<evidence type="ECO:0000256" key="3">
    <source>
        <dbReference type="ARBA" id="ARBA00022741"/>
    </source>
</evidence>
<evidence type="ECO:0000313" key="10">
    <source>
        <dbReference type="Proteomes" id="UP001291623"/>
    </source>
</evidence>
<evidence type="ECO:0000259" key="8">
    <source>
        <dbReference type="PROSITE" id="PS50011"/>
    </source>
</evidence>
<dbReference type="PANTHER" id="PTHR48012">
    <property type="entry name" value="STERILE20-LIKE KINASE, ISOFORM B-RELATED"/>
    <property type="match status" value="1"/>
</dbReference>
<evidence type="ECO:0000313" key="9">
    <source>
        <dbReference type="EMBL" id="KAK4336926.1"/>
    </source>
</evidence>
<dbReference type="SMART" id="SM00220">
    <property type="entry name" value="S_TKc"/>
    <property type="match status" value="1"/>
</dbReference>
<dbReference type="Pfam" id="PF00069">
    <property type="entry name" value="Pkinase"/>
    <property type="match status" value="1"/>
</dbReference>
<dbReference type="Proteomes" id="UP001291623">
    <property type="component" value="Unassembled WGS sequence"/>
</dbReference>
<dbReference type="SUPFAM" id="SSF56112">
    <property type="entry name" value="Protein kinase-like (PK-like)"/>
    <property type="match status" value="1"/>
</dbReference>
<dbReference type="EMBL" id="JAVYJV010000075">
    <property type="protein sequence ID" value="KAK4336926.1"/>
    <property type="molecule type" value="Genomic_DNA"/>
</dbReference>
<sequence length="594" mass="66241">MNDFKNLLIKNVNPHDDYDLIQKVGSGTYGDVYKARCHANNRLAAIKILKIEDQDDFETIESEIRMMKGCVHPNIVEFYGSYIRRDKLWICMEYCGGGSLQDIYHATGSLPENVIAFVCREVLYGLKYLHSSGKMHRDIKGANILLSDNGDIKLADFGISAQITTTMNCKRKTFIGTPYWMAPEVAAVDRKGGYNQSCDIWAVGITAIELAELQPPMFDLHPMRAFKTIALESKSMTDLNGSSDIYVLAGHEKPHPVTVKIESLANCLGFSSKIQAGLVRSSNTKEGLILTTAILAKSKGKNEKRKKTATSVAASSTTAISVSTTTTTTTSAASSTTSTSSTTPVSNENSPLPVSTTGKTKTSQIVTLASTASSAEQKKRKLDAFVETEESYSLKLEAMRAEKENAVERAETAETMAREANQKAEKSEEEVRSLQKKIQQVENELDQVQENLTTANTKLEEKDKALQNAEGEVAGLNRRIQLIEEDLERSEERLQIATQKLEDASRTADESERNRKLLEHRSITDEERMDSLENQLKEARMMAEDADRKYDEVARKLAMVEADLERAEQRAEEGESLKLVLNSLRDLYKNYKRK</sequence>
<dbReference type="Gene3D" id="1.20.5.340">
    <property type="match status" value="1"/>
</dbReference>
<dbReference type="EC" id="2.7.11.1" evidence="2"/>
<accession>A0AAE1UR67</accession>
<dbReference type="PRINTS" id="PR00194">
    <property type="entry name" value="TROPOMYOSIN"/>
</dbReference>
<name>A0AAE1UR67_9SOLA</name>
<evidence type="ECO:0000256" key="2">
    <source>
        <dbReference type="ARBA" id="ARBA00012513"/>
    </source>
</evidence>
<dbReference type="PROSITE" id="PS00107">
    <property type="entry name" value="PROTEIN_KINASE_ATP"/>
    <property type="match status" value="1"/>
</dbReference>
<reference evidence="9" key="1">
    <citation type="submission" date="2023-12" db="EMBL/GenBank/DDBJ databases">
        <title>Genome assembly of Anisodus tanguticus.</title>
        <authorList>
            <person name="Wang Y.-J."/>
        </authorList>
    </citation>
    <scope>NUCLEOTIDE SEQUENCE</scope>
    <source>
        <strain evidence="9">KB-2021</strain>
        <tissue evidence="9">Leaf</tissue>
    </source>
</reference>
<comment type="caution">
    <text evidence="9">The sequence shown here is derived from an EMBL/GenBank/DDBJ whole genome shotgun (WGS) entry which is preliminary data.</text>
</comment>
<dbReference type="InterPro" id="IPR011009">
    <property type="entry name" value="Kinase-like_dom_sf"/>
</dbReference>
<feature type="compositionally biased region" description="Low complexity" evidence="7">
    <location>
        <begin position="309"/>
        <end position="343"/>
    </location>
</feature>
<dbReference type="AlphaFoldDB" id="A0AAE1UR67"/>
<keyword evidence="4 6" id="KW-0067">ATP-binding</keyword>
<dbReference type="InterPro" id="IPR017441">
    <property type="entry name" value="Protein_kinase_ATP_BS"/>
</dbReference>
<evidence type="ECO:0000256" key="6">
    <source>
        <dbReference type="PROSITE-ProRule" id="PRU10141"/>
    </source>
</evidence>
<gene>
    <name evidence="9" type="ORF">RND71_043532</name>
</gene>
<dbReference type="Gene3D" id="1.10.510.10">
    <property type="entry name" value="Transferase(Phosphotransferase) domain 1"/>
    <property type="match status" value="1"/>
</dbReference>
<evidence type="ECO:0000256" key="1">
    <source>
        <dbReference type="ARBA" id="ARBA00009036"/>
    </source>
</evidence>
<organism evidence="9 10">
    <name type="scientific">Anisodus tanguticus</name>
    <dbReference type="NCBI Taxonomy" id="243964"/>
    <lineage>
        <taxon>Eukaryota</taxon>
        <taxon>Viridiplantae</taxon>
        <taxon>Streptophyta</taxon>
        <taxon>Embryophyta</taxon>
        <taxon>Tracheophyta</taxon>
        <taxon>Spermatophyta</taxon>
        <taxon>Magnoliopsida</taxon>
        <taxon>eudicotyledons</taxon>
        <taxon>Gunneridae</taxon>
        <taxon>Pentapetalae</taxon>
        <taxon>asterids</taxon>
        <taxon>lamiids</taxon>
        <taxon>Solanales</taxon>
        <taxon>Solanaceae</taxon>
        <taxon>Solanoideae</taxon>
        <taxon>Hyoscyameae</taxon>
        <taxon>Anisodus</taxon>
    </lineage>
</organism>
<proteinExistence type="inferred from homology"/>
<dbReference type="InterPro" id="IPR000533">
    <property type="entry name" value="Tropomyosin"/>
</dbReference>
<keyword evidence="10" id="KW-1185">Reference proteome</keyword>
<evidence type="ECO:0000256" key="4">
    <source>
        <dbReference type="ARBA" id="ARBA00022840"/>
    </source>
</evidence>